<keyword evidence="3" id="KW-1185">Reference proteome</keyword>
<feature type="region of interest" description="Disordered" evidence="1">
    <location>
        <begin position="1"/>
        <end position="60"/>
    </location>
</feature>
<proteinExistence type="predicted"/>
<gene>
    <name evidence="2" type="ORF">HDU87_006423</name>
</gene>
<feature type="compositionally biased region" description="Polar residues" evidence="1">
    <location>
        <begin position="1117"/>
        <end position="1135"/>
    </location>
</feature>
<reference evidence="2" key="1">
    <citation type="submission" date="2020-05" db="EMBL/GenBank/DDBJ databases">
        <title>Phylogenomic resolution of chytrid fungi.</title>
        <authorList>
            <person name="Stajich J.E."/>
            <person name="Amses K."/>
            <person name="Simmons R."/>
            <person name="Seto K."/>
            <person name="Myers J."/>
            <person name="Bonds A."/>
            <person name="Quandt C.A."/>
            <person name="Barry K."/>
            <person name="Liu P."/>
            <person name="Grigoriev I."/>
            <person name="Longcore J.E."/>
            <person name="James T.Y."/>
        </authorList>
    </citation>
    <scope>NUCLEOTIDE SEQUENCE</scope>
    <source>
        <strain evidence="2">JEL0379</strain>
    </source>
</reference>
<organism evidence="2 3">
    <name type="scientific">Geranomyces variabilis</name>
    <dbReference type="NCBI Taxonomy" id="109894"/>
    <lineage>
        <taxon>Eukaryota</taxon>
        <taxon>Fungi</taxon>
        <taxon>Fungi incertae sedis</taxon>
        <taxon>Chytridiomycota</taxon>
        <taxon>Chytridiomycota incertae sedis</taxon>
        <taxon>Chytridiomycetes</taxon>
        <taxon>Spizellomycetales</taxon>
        <taxon>Powellomycetaceae</taxon>
        <taxon>Geranomyces</taxon>
    </lineage>
</organism>
<feature type="compositionally biased region" description="Low complexity" evidence="1">
    <location>
        <begin position="1069"/>
        <end position="1116"/>
    </location>
</feature>
<evidence type="ECO:0008006" key="4">
    <source>
        <dbReference type="Google" id="ProtNLM"/>
    </source>
</evidence>
<dbReference type="Gene3D" id="3.40.140.10">
    <property type="entry name" value="Cytidine Deaminase, domain 2"/>
    <property type="match status" value="1"/>
</dbReference>
<feature type="compositionally biased region" description="Basic and acidic residues" evidence="1">
    <location>
        <begin position="1322"/>
        <end position="1332"/>
    </location>
</feature>
<feature type="region of interest" description="Disordered" evidence="1">
    <location>
        <begin position="941"/>
        <end position="985"/>
    </location>
</feature>
<dbReference type="PANTHER" id="PTHR36721:SF1">
    <property type="entry name" value="OS04G0446401 PROTEIN"/>
    <property type="match status" value="1"/>
</dbReference>
<comment type="caution">
    <text evidence="2">The sequence shown here is derived from an EMBL/GenBank/DDBJ whole genome shotgun (WGS) entry which is preliminary data.</text>
</comment>
<feature type="compositionally biased region" description="Basic residues" evidence="1">
    <location>
        <begin position="572"/>
        <end position="589"/>
    </location>
</feature>
<dbReference type="Proteomes" id="UP001212152">
    <property type="component" value="Unassembled WGS sequence"/>
</dbReference>
<feature type="compositionally biased region" description="Polar residues" evidence="1">
    <location>
        <begin position="887"/>
        <end position="896"/>
    </location>
</feature>
<feature type="compositionally biased region" description="Low complexity" evidence="1">
    <location>
        <begin position="1189"/>
        <end position="1203"/>
    </location>
</feature>
<feature type="compositionally biased region" description="Basic and acidic residues" evidence="1">
    <location>
        <begin position="592"/>
        <end position="633"/>
    </location>
</feature>
<feature type="region of interest" description="Disordered" evidence="1">
    <location>
        <begin position="683"/>
        <end position="759"/>
    </location>
</feature>
<feature type="region of interest" description="Disordered" evidence="1">
    <location>
        <begin position="571"/>
        <end position="649"/>
    </location>
</feature>
<dbReference type="PANTHER" id="PTHR36721">
    <property type="entry name" value="PROLINE-RICH FAMILY PROTEIN"/>
    <property type="match status" value="1"/>
</dbReference>
<dbReference type="EMBL" id="JADGJQ010000055">
    <property type="protein sequence ID" value="KAJ3175188.1"/>
    <property type="molecule type" value="Genomic_DNA"/>
</dbReference>
<accession>A0AAD5TGP7</accession>
<feature type="compositionally biased region" description="Acidic residues" evidence="1">
    <location>
        <begin position="1334"/>
        <end position="1349"/>
    </location>
</feature>
<protein>
    <recommendedName>
        <fullName evidence="4">MPN domain-containing protein</fullName>
    </recommendedName>
</protein>
<feature type="region of interest" description="Disordered" evidence="1">
    <location>
        <begin position="789"/>
        <end position="833"/>
    </location>
</feature>
<feature type="compositionally biased region" description="Acidic residues" evidence="1">
    <location>
        <begin position="1204"/>
        <end position="1215"/>
    </location>
</feature>
<feature type="region of interest" description="Disordered" evidence="1">
    <location>
        <begin position="860"/>
        <end position="896"/>
    </location>
</feature>
<feature type="region of interest" description="Disordered" evidence="1">
    <location>
        <begin position="1023"/>
        <end position="1349"/>
    </location>
</feature>
<evidence type="ECO:0000313" key="3">
    <source>
        <dbReference type="Proteomes" id="UP001212152"/>
    </source>
</evidence>
<feature type="compositionally biased region" description="Pro residues" evidence="1">
    <location>
        <begin position="30"/>
        <end position="54"/>
    </location>
</feature>
<feature type="compositionally biased region" description="Pro residues" evidence="1">
    <location>
        <begin position="1"/>
        <end position="15"/>
    </location>
</feature>
<evidence type="ECO:0000256" key="1">
    <source>
        <dbReference type="SAM" id="MobiDB-lite"/>
    </source>
</evidence>
<feature type="compositionally biased region" description="Low complexity" evidence="1">
    <location>
        <begin position="1246"/>
        <end position="1288"/>
    </location>
</feature>
<feature type="compositionally biased region" description="Low complexity" evidence="1">
    <location>
        <begin position="1149"/>
        <end position="1163"/>
    </location>
</feature>
<feature type="compositionally biased region" description="Gly residues" evidence="1">
    <location>
        <begin position="861"/>
        <end position="874"/>
    </location>
</feature>
<feature type="compositionally biased region" description="Low complexity" evidence="1">
    <location>
        <begin position="711"/>
        <end position="752"/>
    </location>
</feature>
<name>A0AAD5TGP7_9FUNG</name>
<sequence>MQQQQPQPPPPPVSGLPPHHSNSYGSSSHPHPPPPLPGPSLEPPPAPPPPPPPLAATLPPTQQLPSAALHEQLSSSSLAAALSQSSALLQHAAHALLPPPADAAPPFSRPPEWSPAWVPVASLSETAKKSPVPLHEQAAGDAHDANLMIVLDKSVLTAIVNQAYSDTRYSAVGFLGGSWKGVTVERDGQKLEKTVCHVSQFYVVERLVVDLMQGNVVEDPSSIVHAVGKFHEKDLECVGWYRSNDPSRPLQPTSEDIAKQAFVQTLVPDGVGVLVSVASTNNPSRLQPFIPRSTAGIPLVAPMHALMAFRACTQSSDGTLETSKVYPPYPDENPLPFFRELVFHSDLLALRIPIGLRDEPYMGSDALRGLHRALQLTLTESRQVYLAQASVCGTDSARRMFLESDYDIFLMNFWRRSVVGAFNALDQELQTISTKTAWKEAAIAEKLSELRSVYEDSVAKNAAVEMFQRASARPESSDTRGDDPMDLDEKPATGIPQFPDFDTAVRELQNAGDTDPALATDAALLASIRHVVTTVDSLQQKQSMLVPRLPPTLSRIREIALFEEEYDQVKDRQKKRAAGRKGAQTRRNRIQTQKDKTGSRIAGKDKSKGMRAESEIRGAEADFRGGDDLDRRGGGGFESGASSRRESSHMMLFDRSATDVMDVVPVNELHSNASLRNLLNRSSSGDVYHQNGQSRGDSDVQPHPSAYLGQSSGSKGARRSSVSASSYGVSGAAAGNAAAPTHVSGVRQSGGRRSSKHVAAHSMEFANPQFQQGLGSSDSRAASVLYPEHPSSYQQQQQQHRRSSSMTAPPPGSIVYGGQPQSQQSQHMHLANPTFGPMLGSGIAPLALLSQLQSQSIGFGFRQGGGSGGSGAGGSNSPPISTGLGRSGSSTHHLSNLAANSLGPLSITPAGGYASTANSASSAPAQTPYLTTYFAQRRASMGAGGTGSPVGTSPVAGGVGVGQLSTGRGTTAAPPSSAGTSSPVPTSTYIPARFLPVSYSPYPVPVSVTGAEGAIHYVPVAPSGAQREQQQMHIHQQQQQQQQRQQQHHQHQQQQQQQPHLQSYALVSHQQLQQQQAHHQSLQHIQQQQQREAQQHQQHAQYQQQQHHQQQQQQQQRYSPTQTAAYDRSYSQQSRYPPYGGAGGGGGAAAAAGHATANSSNNNTPPPPALHDSLPAPAAVAVPAPPRSTSPQPLSAASAPANSVDEDEDDDVEEADEKRAQDLADMASAAGVAQGDGGGSRPLSPGGAAATTTAAAAASANVDGGSGSAPPSSQAPAGSAAAAAAAAQLTLPSFSSLIGGLANDWRPSSKAGSRAGTPGAGNEERSGARGGDDGGGEGEREVDEEGEGN</sequence>
<feature type="compositionally biased region" description="Low complexity" evidence="1">
    <location>
        <begin position="1029"/>
        <end position="1045"/>
    </location>
</feature>
<dbReference type="SUPFAM" id="SSF102712">
    <property type="entry name" value="JAB1/MPN domain"/>
    <property type="match status" value="1"/>
</dbReference>
<evidence type="ECO:0000313" key="2">
    <source>
        <dbReference type="EMBL" id="KAJ3175188.1"/>
    </source>
</evidence>
<feature type="compositionally biased region" description="Low complexity" evidence="1">
    <location>
        <begin position="969"/>
        <end position="985"/>
    </location>
</feature>
<feature type="compositionally biased region" description="Low complexity" evidence="1">
    <location>
        <begin position="17"/>
        <end position="29"/>
    </location>
</feature>
<feature type="compositionally biased region" description="Low complexity" evidence="1">
    <location>
        <begin position="1052"/>
        <end position="1062"/>
    </location>
</feature>